<feature type="transmembrane region" description="Helical" evidence="1">
    <location>
        <begin position="362"/>
        <end position="382"/>
    </location>
</feature>
<feature type="transmembrane region" description="Helical" evidence="1">
    <location>
        <begin position="1093"/>
        <end position="1114"/>
    </location>
</feature>
<feature type="transmembrane region" description="Helical" evidence="1">
    <location>
        <begin position="1066"/>
        <end position="1087"/>
    </location>
</feature>
<keyword evidence="2" id="KW-1185">Reference proteome</keyword>
<accession>A0A7E4VBM8</accession>
<evidence type="ECO:0000256" key="1">
    <source>
        <dbReference type="SAM" id="Phobius"/>
    </source>
</evidence>
<evidence type="ECO:0000313" key="3">
    <source>
        <dbReference type="WBParaSite" id="Pan_g18866.t1"/>
    </source>
</evidence>
<organism evidence="2 3">
    <name type="scientific">Panagrellus redivivus</name>
    <name type="common">Microworm</name>
    <dbReference type="NCBI Taxonomy" id="6233"/>
    <lineage>
        <taxon>Eukaryota</taxon>
        <taxon>Metazoa</taxon>
        <taxon>Ecdysozoa</taxon>
        <taxon>Nematoda</taxon>
        <taxon>Chromadorea</taxon>
        <taxon>Rhabditida</taxon>
        <taxon>Tylenchina</taxon>
        <taxon>Panagrolaimomorpha</taxon>
        <taxon>Panagrolaimoidea</taxon>
        <taxon>Panagrolaimidae</taxon>
        <taxon>Panagrellus</taxon>
    </lineage>
</organism>
<dbReference type="SUPFAM" id="SSF103473">
    <property type="entry name" value="MFS general substrate transporter"/>
    <property type="match status" value="2"/>
</dbReference>
<feature type="transmembrane region" description="Helical" evidence="1">
    <location>
        <begin position="288"/>
        <end position="313"/>
    </location>
</feature>
<evidence type="ECO:0000313" key="2">
    <source>
        <dbReference type="Proteomes" id="UP000492821"/>
    </source>
</evidence>
<reference evidence="2" key="1">
    <citation type="journal article" date="2013" name="Genetics">
        <title>The draft genome and transcriptome of Panagrellus redivivus are shaped by the harsh demands of a free-living lifestyle.</title>
        <authorList>
            <person name="Srinivasan J."/>
            <person name="Dillman A.R."/>
            <person name="Macchietto M.G."/>
            <person name="Heikkinen L."/>
            <person name="Lakso M."/>
            <person name="Fracchia K.M."/>
            <person name="Antoshechkin I."/>
            <person name="Mortazavi A."/>
            <person name="Wong G."/>
            <person name="Sternberg P.W."/>
        </authorList>
    </citation>
    <scope>NUCLEOTIDE SEQUENCE [LARGE SCALE GENOMIC DNA]</scope>
    <source>
        <strain evidence="2">MT8872</strain>
    </source>
</reference>
<feature type="transmembrane region" description="Helical" evidence="1">
    <location>
        <begin position="931"/>
        <end position="950"/>
    </location>
</feature>
<name>A0A7E4VBM8_PANRE</name>
<dbReference type="GO" id="GO:0016020">
    <property type="term" value="C:membrane"/>
    <property type="evidence" value="ECO:0007669"/>
    <property type="project" value="TreeGrafter"/>
</dbReference>
<dbReference type="PANTHER" id="PTHR45757">
    <property type="entry name" value="PROTEIN CBG23364-RELATED"/>
    <property type="match status" value="1"/>
</dbReference>
<dbReference type="PANTHER" id="PTHR45757:SF18">
    <property type="entry name" value="MAJOR FACILITATOR SUPERFAMILY (MFS) PROFILE DOMAIN-CONTAINING PROTEIN"/>
    <property type="match status" value="1"/>
</dbReference>
<dbReference type="InterPro" id="IPR011701">
    <property type="entry name" value="MFS"/>
</dbReference>
<dbReference type="Pfam" id="PF07690">
    <property type="entry name" value="MFS_1"/>
    <property type="match status" value="2"/>
</dbReference>
<feature type="transmembrane region" description="Helical" evidence="1">
    <location>
        <begin position="1029"/>
        <end position="1054"/>
    </location>
</feature>
<protein>
    <submittedName>
        <fullName evidence="3">MFS domain-containing protein</fullName>
    </submittedName>
</protein>
<sequence length="1199" mass="133839">MSLDSNKTVIKRFTYDWLIRFAELHPFEIRGYFNQPYCPTGFYNPHRSKYFAISPFFTSLIINNMPHLVYDYNHHLQNCTIRNYTVPSDRNYNVLISYKTCFISKQTVDTISWLKDNRIIFCGASLNVFDAVVTPDVMLYVFKMSKFDSVIEVKAALTKPLMFSDIWPLISPCQFLKLDIAKLIYNENIASVFSKNQVSQTHLYLNRLNLSDDSILEMVDYFLSLPVHPVMITLGFLRRIPASLAPIINDKSIMPRTTGKYSVSKAENIGSDQLRQGCTVAPMRGTRFFIAIMGSLFLASIMGNIICWNAAIIKISELETSPLWANYSDAIANGTIDKTEIDWTDSSFSIVDQRIALTPMQISLLFATSFAGSAAFVVPATWMMRSIGTYWTQIILGGITILSAIVTPLAAVTNFWLLLVIRFVQGMCQCNPYPVIGAIVSTWASVTERGIFLAVLTGYAQLCSVITTPISSYMAKEFFVVTVISGQSITATPDLDQSELLTSTTSNGVACKCPEDKVIDTYDYFEITTKGFCPGVNCEWSYKFRVDTIFVILRHLYEFQDSDYLKISDHRNKTVALFSNSSNPKEYNFYANLGIVYFQFVTSSDITANNTFFTAEAYIEDVTPAEQQFFIGQEVTFIRYPDYSHMNPYVSFFYNITAVAPFTLYDLSTVNYGLLSFYTNGSSYDVIDPVMNNGVAQYSVNAPSLNVQYFNPVWTNDTVQVLVGPSDMFENDGCSTPEVVSVAWNSSISLTLQGQNRKCTIRLFHNTNYISNAALTFSFDQLHDRAAVEIFAGTGSDAVKLDHVPTYVTGEVVSIQYSGSPGIITVHSVLATTVIRLPSNCEPTYAMMPGVNYTGIIWTGYVYNFLPVNADGKTVRTFHFLPLSFSGRYARVDIEVSTGNVAIPYIYDDLKINEVMKFNGTSLSVDDGWPFVFYFQAAYISALLLVWILTYRDDPEKHPFVGEREIRKISSGKLTSLAKDSSIDAPNYRVLTKPAVWVCCLAAFAYITSTQFTIAFSVMYYVWILNYSITTAGILSAAPLVAQFVIQFVTGICSDKIKFLSEHTKVRICCTLAFTGCAIGYLVTSFIPPENRILSTTVILIGLSCLGFSAGGFPKSAVLIGAQKPVIVMSCIQASITLGLFSGSFIIPGLTPNRTAEEYHILFRVYGVFLITVNALFVVFCKATALDFVQEPNKESVGC</sequence>
<keyword evidence="1" id="KW-0812">Transmembrane</keyword>
<dbReference type="Proteomes" id="UP000492821">
    <property type="component" value="Unassembled WGS sequence"/>
</dbReference>
<dbReference type="InterPro" id="IPR036259">
    <property type="entry name" value="MFS_trans_sf"/>
</dbReference>
<feature type="transmembrane region" description="Helical" evidence="1">
    <location>
        <begin position="1159"/>
        <end position="1180"/>
    </location>
</feature>
<dbReference type="GO" id="GO:0022857">
    <property type="term" value="F:transmembrane transporter activity"/>
    <property type="evidence" value="ECO:0007669"/>
    <property type="project" value="InterPro"/>
</dbReference>
<feature type="transmembrane region" description="Helical" evidence="1">
    <location>
        <begin position="995"/>
        <end position="1023"/>
    </location>
</feature>
<dbReference type="WBParaSite" id="Pan_g18866.t1">
    <property type="protein sequence ID" value="Pan_g18866.t1"/>
    <property type="gene ID" value="Pan_g18866"/>
</dbReference>
<feature type="transmembrane region" description="Helical" evidence="1">
    <location>
        <begin position="394"/>
        <end position="421"/>
    </location>
</feature>
<keyword evidence="1" id="KW-0472">Membrane</keyword>
<feature type="transmembrane region" description="Helical" evidence="1">
    <location>
        <begin position="1126"/>
        <end position="1147"/>
    </location>
</feature>
<proteinExistence type="predicted"/>
<reference evidence="3" key="2">
    <citation type="submission" date="2020-10" db="UniProtKB">
        <authorList>
            <consortium name="WormBaseParasite"/>
        </authorList>
    </citation>
    <scope>IDENTIFICATION</scope>
</reference>
<keyword evidence="1" id="KW-1133">Transmembrane helix</keyword>
<dbReference type="Gene3D" id="1.20.1250.20">
    <property type="entry name" value="MFS general substrate transporter like domains"/>
    <property type="match status" value="2"/>
</dbReference>
<dbReference type="AlphaFoldDB" id="A0A7E4VBM8"/>